<dbReference type="EMBL" id="JADNRY010000446">
    <property type="protein sequence ID" value="KAF9052585.1"/>
    <property type="molecule type" value="Genomic_DNA"/>
</dbReference>
<dbReference type="Proteomes" id="UP000772434">
    <property type="component" value="Unassembled WGS sequence"/>
</dbReference>
<name>A0A9P5P6L2_9AGAR</name>
<sequence>LTGYSNYRLFHLLHQICTTFSFDMHTRQINKIVARHNGIQVTLADVYQWLGLQEGTWSNKRPNLSQLFRALQTLQQVVNNQLASPQLIQAYRLWYPYYLSCDQLLHMDEKDWKLSVGWRVTEV</sequence>
<proteinExistence type="predicted"/>
<organism evidence="1 2">
    <name type="scientific">Rhodocollybia butyracea</name>
    <dbReference type="NCBI Taxonomy" id="206335"/>
    <lineage>
        <taxon>Eukaryota</taxon>
        <taxon>Fungi</taxon>
        <taxon>Dikarya</taxon>
        <taxon>Basidiomycota</taxon>
        <taxon>Agaricomycotina</taxon>
        <taxon>Agaricomycetes</taxon>
        <taxon>Agaricomycetidae</taxon>
        <taxon>Agaricales</taxon>
        <taxon>Marasmiineae</taxon>
        <taxon>Omphalotaceae</taxon>
        <taxon>Rhodocollybia</taxon>
    </lineage>
</organism>
<dbReference type="OrthoDB" id="3093324at2759"/>
<comment type="caution">
    <text evidence="1">The sequence shown here is derived from an EMBL/GenBank/DDBJ whole genome shotgun (WGS) entry which is preliminary data.</text>
</comment>
<keyword evidence="2" id="KW-1185">Reference proteome</keyword>
<gene>
    <name evidence="1" type="ORF">BDP27DRAFT_1197586</name>
</gene>
<feature type="non-terminal residue" evidence="1">
    <location>
        <position position="123"/>
    </location>
</feature>
<dbReference type="AlphaFoldDB" id="A0A9P5P6L2"/>
<protein>
    <submittedName>
        <fullName evidence="1">Uncharacterized protein</fullName>
    </submittedName>
</protein>
<reference evidence="1" key="1">
    <citation type="submission" date="2020-11" db="EMBL/GenBank/DDBJ databases">
        <authorList>
            <consortium name="DOE Joint Genome Institute"/>
            <person name="Ahrendt S."/>
            <person name="Riley R."/>
            <person name="Andreopoulos W."/>
            <person name="Labutti K."/>
            <person name="Pangilinan J."/>
            <person name="Ruiz-Duenas F.J."/>
            <person name="Barrasa J.M."/>
            <person name="Sanchez-Garcia M."/>
            <person name="Camarero S."/>
            <person name="Miyauchi S."/>
            <person name="Serrano A."/>
            <person name="Linde D."/>
            <person name="Babiker R."/>
            <person name="Drula E."/>
            <person name="Ayuso-Fernandez I."/>
            <person name="Pacheco R."/>
            <person name="Padilla G."/>
            <person name="Ferreira P."/>
            <person name="Barriuso J."/>
            <person name="Kellner H."/>
            <person name="Castanera R."/>
            <person name="Alfaro M."/>
            <person name="Ramirez L."/>
            <person name="Pisabarro A.G."/>
            <person name="Kuo A."/>
            <person name="Tritt A."/>
            <person name="Lipzen A."/>
            <person name="He G."/>
            <person name="Yan M."/>
            <person name="Ng V."/>
            <person name="Cullen D."/>
            <person name="Martin F."/>
            <person name="Rosso M.-N."/>
            <person name="Henrissat B."/>
            <person name="Hibbett D."/>
            <person name="Martinez A.T."/>
            <person name="Grigoriev I.V."/>
        </authorList>
    </citation>
    <scope>NUCLEOTIDE SEQUENCE</scope>
    <source>
        <strain evidence="1">AH 40177</strain>
    </source>
</reference>
<accession>A0A9P5P6L2</accession>
<evidence type="ECO:0000313" key="1">
    <source>
        <dbReference type="EMBL" id="KAF9052585.1"/>
    </source>
</evidence>
<feature type="non-terminal residue" evidence="1">
    <location>
        <position position="1"/>
    </location>
</feature>
<evidence type="ECO:0000313" key="2">
    <source>
        <dbReference type="Proteomes" id="UP000772434"/>
    </source>
</evidence>